<keyword evidence="2" id="KW-0436">Ligase</keyword>
<dbReference type="RefSeq" id="WP_084053609.1">
    <property type="nucleotide sequence ID" value="NZ_FWWT01000020.1"/>
</dbReference>
<evidence type="ECO:0000256" key="5">
    <source>
        <dbReference type="ARBA" id="ARBA00048819"/>
    </source>
</evidence>
<sequence length="355" mass="40680">MVEKFVEYFNNNEYTGEEFLMNVAFEHFIVKKDTFDRVAPEGDKGVKEVLKELAEKGWKSLNEVSLEKDNLEVTLGKGNQLKFAVHDFSSLHDLNNEYMKFLDEVFPILEKQGNMLLAVGYHPNSKGENVQSSTASIEISINYANKLDFRKKIQVAYGLQPLLTAMFDNSPIYEGEVYERFSLREKIYEDFVKNGVNILDRNYEYENYANDLINLATKLGVEASDIDFNNNEINSQITVDNKINLKLVDAIPYPLNMAYVAMVKGLIFDHDNLEALFEFVNALTPECLQQVKKDVLTQSLDAKFGDGSLRDLGKDVIFMANTKLPLDEKKYLKTIDTILYKEVIPKQVTLKQLNK</sequence>
<accession>A0A1W1VH66</accession>
<dbReference type="InterPro" id="IPR035434">
    <property type="entry name" value="GCL_bact_plant"/>
</dbReference>
<dbReference type="Pfam" id="PF04107">
    <property type="entry name" value="GCS2"/>
    <property type="match status" value="2"/>
</dbReference>
<name>A0A1W1VH66_DESTI</name>
<evidence type="ECO:0000256" key="4">
    <source>
        <dbReference type="ARBA" id="ARBA00022840"/>
    </source>
</evidence>
<dbReference type="Gene3D" id="3.30.590.20">
    <property type="match status" value="1"/>
</dbReference>
<dbReference type="Proteomes" id="UP000192731">
    <property type="component" value="Unassembled WGS sequence"/>
</dbReference>
<dbReference type="GO" id="GO:0005524">
    <property type="term" value="F:ATP binding"/>
    <property type="evidence" value="ECO:0007669"/>
    <property type="project" value="UniProtKB-KW"/>
</dbReference>
<evidence type="ECO:0000256" key="2">
    <source>
        <dbReference type="ARBA" id="ARBA00022598"/>
    </source>
</evidence>
<proteinExistence type="predicted"/>
<dbReference type="GO" id="GO:0004357">
    <property type="term" value="F:glutamate-cysteine ligase activity"/>
    <property type="evidence" value="ECO:0007669"/>
    <property type="project" value="UniProtKB-EC"/>
</dbReference>
<evidence type="ECO:0000313" key="7">
    <source>
        <dbReference type="Proteomes" id="UP000192731"/>
    </source>
</evidence>
<organism evidence="6 7">
    <name type="scientific">Desulfonispora thiosulfatigenes DSM 11270</name>
    <dbReference type="NCBI Taxonomy" id="656914"/>
    <lineage>
        <taxon>Bacteria</taxon>
        <taxon>Bacillati</taxon>
        <taxon>Bacillota</taxon>
        <taxon>Clostridia</taxon>
        <taxon>Eubacteriales</taxon>
        <taxon>Peptococcaceae</taxon>
        <taxon>Desulfonispora</taxon>
    </lineage>
</organism>
<dbReference type="AlphaFoldDB" id="A0A1W1VH66"/>
<keyword evidence="4" id="KW-0067">ATP-binding</keyword>
<keyword evidence="7" id="KW-1185">Reference proteome</keyword>
<dbReference type="PANTHER" id="PTHR34378:SF1">
    <property type="entry name" value="GLUTAMATE--CYSTEINE LIGASE, CHLOROPLASTIC"/>
    <property type="match status" value="1"/>
</dbReference>
<dbReference type="PANTHER" id="PTHR34378">
    <property type="entry name" value="GLUTAMATE--CYSTEINE LIGASE, CHLOROPLASTIC"/>
    <property type="match status" value="1"/>
</dbReference>
<comment type="catalytic activity">
    <reaction evidence="5">
        <text>L-cysteine + L-glutamate + ATP = gamma-L-glutamyl-L-cysteine + ADP + phosphate + H(+)</text>
        <dbReference type="Rhea" id="RHEA:13285"/>
        <dbReference type="ChEBI" id="CHEBI:15378"/>
        <dbReference type="ChEBI" id="CHEBI:29985"/>
        <dbReference type="ChEBI" id="CHEBI:30616"/>
        <dbReference type="ChEBI" id="CHEBI:35235"/>
        <dbReference type="ChEBI" id="CHEBI:43474"/>
        <dbReference type="ChEBI" id="CHEBI:58173"/>
        <dbReference type="ChEBI" id="CHEBI:456216"/>
        <dbReference type="EC" id="6.3.2.2"/>
    </reaction>
</comment>
<evidence type="ECO:0000256" key="3">
    <source>
        <dbReference type="ARBA" id="ARBA00022741"/>
    </source>
</evidence>
<reference evidence="6 7" key="1">
    <citation type="submission" date="2017-04" db="EMBL/GenBank/DDBJ databases">
        <authorList>
            <person name="Afonso C.L."/>
            <person name="Miller P.J."/>
            <person name="Scott M.A."/>
            <person name="Spackman E."/>
            <person name="Goraichik I."/>
            <person name="Dimitrov K.M."/>
            <person name="Suarez D.L."/>
            <person name="Swayne D.E."/>
        </authorList>
    </citation>
    <scope>NUCLEOTIDE SEQUENCE [LARGE SCALE GENOMIC DNA]</scope>
    <source>
        <strain evidence="6 7">DSM 11270</strain>
    </source>
</reference>
<evidence type="ECO:0000256" key="1">
    <source>
        <dbReference type="ARBA" id="ARBA00012220"/>
    </source>
</evidence>
<keyword evidence="3" id="KW-0547">Nucleotide-binding</keyword>
<dbReference type="EC" id="6.3.2.2" evidence="1"/>
<evidence type="ECO:0000313" key="6">
    <source>
        <dbReference type="EMBL" id="SMB92401.1"/>
    </source>
</evidence>
<protein>
    <recommendedName>
        <fullName evidence="1">glutamate--cysteine ligase</fullName>
        <ecNumber evidence="1">6.3.2.2</ecNumber>
    </recommendedName>
</protein>
<dbReference type="GO" id="GO:0006750">
    <property type="term" value="P:glutathione biosynthetic process"/>
    <property type="evidence" value="ECO:0007669"/>
    <property type="project" value="InterPro"/>
</dbReference>
<dbReference type="InterPro" id="IPR006336">
    <property type="entry name" value="GCS2"/>
</dbReference>
<dbReference type="EMBL" id="FWWT01000020">
    <property type="protein sequence ID" value="SMB92401.1"/>
    <property type="molecule type" value="Genomic_DNA"/>
</dbReference>
<dbReference type="SUPFAM" id="SSF55931">
    <property type="entry name" value="Glutamine synthetase/guanido kinase"/>
    <property type="match status" value="1"/>
</dbReference>
<dbReference type="OrthoDB" id="9780152at2"/>
<dbReference type="STRING" id="656914.SAMN00017405_1955"/>
<dbReference type="InterPro" id="IPR014746">
    <property type="entry name" value="Gln_synth/guanido_kin_cat_dom"/>
</dbReference>
<gene>
    <name evidence="6" type="ORF">SAMN00017405_1955</name>
</gene>